<keyword evidence="1" id="KW-0812">Transmembrane</keyword>
<dbReference type="Proteomes" id="UP000245252">
    <property type="component" value="Unassembled WGS sequence"/>
</dbReference>
<organism evidence="2 3">
    <name type="scientific">Metarhizobium album</name>
    <dbReference type="NCBI Taxonomy" id="2182425"/>
    <lineage>
        <taxon>Bacteria</taxon>
        <taxon>Pseudomonadati</taxon>
        <taxon>Pseudomonadota</taxon>
        <taxon>Alphaproteobacteria</taxon>
        <taxon>Hyphomicrobiales</taxon>
        <taxon>Rhizobiaceae</taxon>
        <taxon>Metarhizobium</taxon>
    </lineage>
</organism>
<feature type="transmembrane region" description="Helical" evidence="1">
    <location>
        <begin position="35"/>
        <end position="55"/>
    </location>
</feature>
<proteinExistence type="predicted"/>
<name>A0A2U2DQT7_9HYPH</name>
<dbReference type="EMBL" id="QFBC01000005">
    <property type="protein sequence ID" value="PWE55632.1"/>
    <property type="molecule type" value="Genomic_DNA"/>
</dbReference>
<keyword evidence="1" id="KW-0472">Membrane</keyword>
<evidence type="ECO:0000313" key="3">
    <source>
        <dbReference type="Proteomes" id="UP000245252"/>
    </source>
</evidence>
<comment type="caution">
    <text evidence="2">The sequence shown here is derived from an EMBL/GenBank/DDBJ whole genome shotgun (WGS) entry which is preliminary data.</text>
</comment>
<feature type="transmembrane region" description="Helical" evidence="1">
    <location>
        <begin position="9"/>
        <end position="29"/>
    </location>
</feature>
<evidence type="ECO:0000313" key="2">
    <source>
        <dbReference type="EMBL" id="PWE55632.1"/>
    </source>
</evidence>
<evidence type="ECO:0000256" key="1">
    <source>
        <dbReference type="SAM" id="Phobius"/>
    </source>
</evidence>
<dbReference type="AlphaFoldDB" id="A0A2U2DQT7"/>
<sequence length="84" mass="9180">MPVLLWRDMFLIGTTLNLIFLALAVTAAASGLPDWAALLIFLLPLPYNLFIWSSVWRKGGVMSALECCVSRSIASLWLGASLVI</sequence>
<protein>
    <submittedName>
        <fullName evidence="2">Uncharacterized protein</fullName>
    </submittedName>
</protein>
<keyword evidence="3" id="KW-1185">Reference proteome</keyword>
<reference evidence="2 3" key="1">
    <citation type="submission" date="2018-05" db="EMBL/GenBank/DDBJ databases">
        <title>The draft genome of strain NS-104.</title>
        <authorList>
            <person name="Hang P."/>
            <person name="Jiang J."/>
        </authorList>
    </citation>
    <scope>NUCLEOTIDE SEQUENCE [LARGE SCALE GENOMIC DNA]</scope>
    <source>
        <strain evidence="2 3">NS-104</strain>
    </source>
</reference>
<gene>
    <name evidence="2" type="ORF">DEM27_13160</name>
</gene>
<keyword evidence="1" id="KW-1133">Transmembrane helix</keyword>
<dbReference type="RefSeq" id="WP_109458709.1">
    <property type="nucleotide sequence ID" value="NZ_QFBC01000005.1"/>
</dbReference>
<accession>A0A2U2DQT7</accession>